<dbReference type="PANTHER" id="PTHR33738">
    <property type="entry name" value="EMB|CAB82975.1"/>
    <property type="match status" value="1"/>
</dbReference>
<proteinExistence type="predicted"/>
<comment type="caution">
    <text evidence="2">The sequence shown here is derived from an EMBL/GenBank/DDBJ whole genome shotgun (WGS) entry which is preliminary data.</text>
</comment>
<sequence length="67" mass="7341">QDRTNNQAWNSKQGSSGSTLQCSKGGESHDPANKGRSFIFQDEMVKPCNFSSSIYYGGQDNYSSPSK</sequence>
<organism evidence="2 3">
    <name type="scientific">Kingdonia uniflora</name>
    <dbReference type="NCBI Taxonomy" id="39325"/>
    <lineage>
        <taxon>Eukaryota</taxon>
        <taxon>Viridiplantae</taxon>
        <taxon>Streptophyta</taxon>
        <taxon>Embryophyta</taxon>
        <taxon>Tracheophyta</taxon>
        <taxon>Spermatophyta</taxon>
        <taxon>Magnoliopsida</taxon>
        <taxon>Ranunculales</taxon>
        <taxon>Circaeasteraceae</taxon>
        <taxon>Kingdonia</taxon>
    </lineage>
</organism>
<feature type="compositionally biased region" description="Polar residues" evidence="1">
    <location>
        <begin position="1"/>
        <end position="22"/>
    </location>
</feature>
<dbReference type="PANTHER" id="PTHR33738:SF8">
    <property type="entry name" value="OS05G0454500 PROTEIN"/>
    <property type="match status" value="1"/>
</dbReference>
<evidence type="ECO:0000313" key="3">
    <source>
        <dbReference type="Proteomes" id="UP000541444"/>
    </source>
</evidence>
<name>A0A7J7MAI6_9MAGN</name>
<keyword evidence="3" id="KW-1185">Reference proteome</keyword>
<dbReference type="OrthoDB" id="1733797at2759"/>
<evidence type="ECO:0000256" key="1">
    <source>
        <dbReference type="SAM" id="MobiDB-lite"/>
    </source>
</evidence>
<protein>
    <submittedName>
        <fullName evidence="2">Uncharacterized protein</fullName>
    </submittedName>
</protein>
<reference evidence="2 3" key="1">
    <citation type="journal article" date="2020" name="IScience">
        <title>Genome Sequencing of the Endangered Kingdonia uniflora (Circaeasteraceae, Ranunculales) Reveals Potential Mechanisms of Evolutionary Specialization.</title>
        <authorList>
            <person name="Sun Y."/>
            <person name="Deng T."/>
            <person name="Zhang A."/>
            <person name="Moore M.J."/>
            <person name="Landis J.B."/>
            <person name="Lin N."/>
            <person name="Zhang H."/>
            <person name="Zhang X."/>
            <person name="Huang J."/>
            <person name="Zhang X."/>
            <person name="Sun H."/>
            <person name="Wang H."/>
        </authorList>
    </citation>
    <scope>NUCLEOTIDE SEQUENCE [LARGE SCALE GENOMIC DNA]</scope>
    <source>
        <strain evidence="2">TB1705</strain>
        <tissue evidence="2">Leaf</tissue>
    </source>
</reference>
<feature type="non-terminal residue" evidence="2">
    <location>
        <position position="1"/>
    </location>
</feature>
<accession>A0A7J7MAI6</accession>
<dbReference type="Proteomes" id="UP000541444">
    <property type="component" value="Unassembled WGS sequence"/>
</dbReference>
<gene>
    <name evidence="2" type="ORF">GIB67_010477</name>
</gene>
<dbReference type="EMBL" id="JACGCM010001659">
    <property type="protein sequence ID" value="KAF6151903.1"/>
    <property type="molecule type" value="Genomic_DNA"/>
</dbReference>
<feature type="region of interest" description="Disordered" evidence="1">
    <location>
        <begin position="1"/>
        <end position="38"/>
    </location>
</feature>
<dbReference type="AlphaFoldDB" id="A0A7J7MAI6"/>
<evidence type="ECO:0000313" key="2">
    <source>
        <dbReference type="EMBL" id="KAF6151903.1"/>
    </source>
</evidence>